<dbReference type="EMBL" id="BK059101">
    <property type="protein sequence ID" value="DAE29981.1"/>
    <property type="molecule type" value="Genomic_DNA"/>
</dbReference>
<organism evidence="1">
    <name type="scientific">virus sp. ctE0n6</name>
    <dbReference type="NCBI Taxonomy" id="2827985"/>
    <lineage>
        <taxon>Viruses</taxon>
    </lineage>
</organism>
<accession>A0A8S5RFZ1</accession>
<protein>
    <submittedName>
        <fullName evidence="1">Replication protein C</fullName>
    </submittedName>
</protein>
<reference evidence="1" key="1">
    <citation type="journal article" date="2021" name="Proc. Natl. Acad. Sci. U.S.A.">
        <title>A Catalog of Tens of Thousands of Viruses from Human Metagenomes Reveals Hidden Associations with Chronic Diseases.</title>
        <authorList>
            <person name="Tisza M.J."/>
            <person name="Buck C.B."/>
        </authorList>
    </citation>
    <scope>NUCLEOTIDE SEQUENCE</scope>
    <source>
        <strain evidence="1">CtE0n6</strain>
    </source>
</reference>
<name>A0A8S5RFZ1_9VIRU</name>
<evidence type="ECO:0000313" key="1">
    <source>
        <dbReference type="EMBL" id="DAE29981.1"/>
    </source>
</evidence>
<sequence length="385" mass="45004">MKKSQSFNESNLMTLPFISLKRKRVPEIKRFWIRDGQEVALKVVGGAKYLCPTIYELDVLMALFKIHSKNMDDKIEVLTSKTVDENGEVLTSKHSITNMPQKINFTYRGLAKEMGLSGFGKATKERLEKSILCLNECTIYSTLAIRDQEVGEYVIDFDGCESSRILKNYKSYSVSKRKMANKKLLDPAKIEEHQSVEIDDFFYKNLCNNFLKIYDYDIYKSLKSSVAKKLQLILTQWSRGYEKYIKFQTLCDYIGLDCITKDEIYYSNKQLKIALEELKSIKFIQEYSFINEGVNLVFNTTSREKARGLDKYTTDEEIVSRLRELGIDYDDIIKYCRLESMDYIAALLRYIDDRIKMGFVDDIKKYTQKGLPYGKYDVNKYMIEL</sequence>
<proteinExistence type="predicted"/>